<dbReference type="CDD" id="cd00684">
    <property type="entry name" value="Terpene_cyclase_plant_C1"/>
    <property type="match status" value="1"/>
</dbReference>
<dbReference type="EMBL" id="MW533238">
    <property type="protein sequence ID" value="QWB49550.1"/>
    <property type="molecule type" value="mRNA"/>
</dbReference>
<evidence type="ECO:0000259" key="8">
    <source>
        <dbReference type="Pfam" id="PF03936"/>
    </source>
</evidence>
<evidence type="ECO:0000256" key="2">
    <source>
        <dbReference type="ARBA" id="ARBA00002383"/>
    </source>
</evidence>
<evidence type="ECO:0000313" key="9">
    <source>
        <dbReference type="EMBL" id="QWB49550.1"/>
    </source>
</evidence>
<evidence type="ECO:0000256" key="3">
    <source>
        <dbReference type="ARBA" id="ARBA00013103"/>
    </source>
</evidence>
<accession>A0A8E8E6X3</accession>
<name>A0A8E8E6X3_9ROSI</name>
<feature type="domain" description="Terpene synthase metal-binding" evidence="8">
    <location>
        <begin position="304"/>
        <end position="541"/>
    </location>
</feature>
<dbReference type="InterPro" id="IPR044814">
    <property type="entry name" value="Terpene_cyclase_plant_C1"/>
</dbReference>
<protein>
    <recommendedName>
        <fullName evidence="3">(+)-delta-cadinene synthase</fullName>
        <ecNumber evidence="3">4.2.3.13</ecNumber>
    </recommendedName>
</protein>
<reference evidence="9" key="1">
    <citation type="journal article" date="2021" name="Plant Physiol. Biochem.">
        <title>Genome-wide identification and expression analysis of terpene synthase gene family in Aquilaria sinensis.</title>
        <authorList>
            <person name="Li R.S."/>
            <person name="Zhu J.H."/>
            <person name="Guo D."/>
            <person name="Li H.L."/>
            <person name="Wang Y."/>
            <person name="Ding X.P."/>
            <person name="Mei W.L."/>
            <person name="Chen Z.B."/>
            <person name="Dai H.F."/>
            <person name="Peng S.Q."/>
        </authorList>
    </citation>
    <scope>NUCLEOTIDE SEQUENCE</scope>
</reference>
<evidence type="ECO:0000256" key="4">
    <source>
        <dbReference type="ARBA" id="ARBA00022723"/>
    </source>
</evidence>
<dbReference type="EC" id="4.2.3.13" evidence="3"/>
<dbReference type="SFLD" id="SFLDG01019">
    <property type="entry name" value="Terpene_Cyclase_Like_1_C_Termi"/>
    <property type="match status" value="1"/>
</dbReference>
<reference evidence="9" key="2">
    <citation type="submission" date="2021-01" db="EMBL/GenBank/DDBJ databases">
        <authorList>
            <person name="Li R."/>
            <person name="Zhu J."/>
            <person name="Mei W."/>
            <person name="Peng S."/>
        </authorList>
    </citation>
    <scope>NUCLEOTIDE SEQUENCE</scope>
</reference>
<dbReference type="InterPro" id="IPR050148">
    <property type="entry name" value="Terpene_synthase-like"/>
</dbReference>
<dbReference type="Pfam" id="PF01397">
    <property type="entry name" value="Terpene_synth"/>
    <property type="match status" value="1"/>
</dbReference>
<dbReference type="FunFam" id="1.10.600.10:FF:000007">
    <property type="entry name" value="Isoprene synthase, chloroplastic"/>
    <property type="match status" value="1"/>
</dbReference>
<dbReference type="AlphaFoldDB" id="A0A8E8E6X3"/>
<evidence type="ECO:0000256" key="6">
    <source>
        <dbReference type="ARBA" id="ARBA00023239"/>
    </source>
</evidence>
<dbReference type="GO" id="GO:0016102">
    <property type="term" value="P:diterpenoid biosynthetic process"/>
    <property type="evidence" value="ECO:0007669"/>
    <property type="project" value="InterPro"/>
</dbReference>
<dbReference type="SFLD" id="SFLDS00005">
    <property type="entry name" value="Isoprenoid_Synthase_Type_I"/>
    <property type="match status" value="1"/>
</dbReference>
<proteinExistence type="evidence at transcript level"/>
<organism evidence="9">
    <name type="scientific">Aquilaria sinensis</name>
    <dbReference type="NCBI Taxonomy" id="210372"/>
    <lineage>
        <taxon>Eukaryota</taxon>
        <taxon>Viridiplantae</taxon>
        <taxon>Streptophyta</taxon>
        <taxon>Embryophyta</taxon>
        <taxon>Tracheophyta</taxon>
        <taxon>Spermatophyta</taxon>
        <taxon>Magnoliopsida</taxon>
        <taxon>eudicotyledons</taxon>
        <taxon>Gunneridae</taxon>
        <taxon>Pentapetalae</taxon>
        <taxon>rosids</taxon>
        <taxon>malvids</taxon>
        <taxon>Malvales</taxon>
        <taxon>Thymelaeaceae</taxon>
        <taxon>Aquilaria</taxon>
    </lineage>
</organism>
<keyword evidence="6" id="KW-0456">Lyase</keyword>
<dbReference type="InterPro" id="IPR034741">
    <property type="entry name" value="Terpene_cyclase-like_1_C"/>
</dbReference>
<comment type="cofactor">
    <cofactor evidence="1">
        <name>Mg(2+)</name>
        <dbReference type="ChEBI" id="CHEBI:18420"/>
    </cofactor>
</comment>
<sequence>MALPSMSSDFLCLSNSNFSGPKLCLGKSKCPSQKQGQARTSGSGYLNIKVCYSTSRRSANYQPNSWDYDMLQSLADGPRLDDKIYNDRAKLLKEEVRCLIWDEEAKSSDILLLIDDIQRLGLRYHFKDDIILALHRILQYEDFSDENCSISSLCYVALKFRLLRQHGFEVSQEVFKKFKGEDGKFKAKLSKDVEGVLSLYEASHFGFEGEDVIDEAKAFTRSHLTHTLKHLETTKALFKRINHALELPFPRQMRRLEAQWTIETYASQSNANHALLQFAMFDFNFVQSAHQVELRELTRWWRALGLSDKLSFARDRLMECFFWSVGITPEPQYGKCRKALAKVACFVTVIDDVYDVYGTLDELELFTRAVERWDVNMVDDLPDYMKLCFLALYNTINEIAFEILQERGISVISYLAKAWADLFNTFLQEAKWSSSKYTPSFQEYLGNAWLSSSGPLFMVHAYFFMSHSIKTKELESLQNYHALLRLPSLIFRLCNDYATYKAELEKGDATKGVLCYMKETGKIEEEAQEHIAYLIEEAWKKLNKEATGGSPFSKAFEETALDVARVAQCHYQYGDGHGAPDSRSKNRVSSLFIEPIPLNWLETKVNNKS</sequence>
<dbReference type="Pfam" id="PF03936">
    <property type="entry name" value="Terpene_synth_C"/>
    <property type="match status" value="1"/>
</dbReference>
<evidence type="ECO:0000256" key="1">
    <source>
        <dbReference type="ARBA" id="ARBA00001946"/>
    </source>
</evidence>
<dbReference type="GO" id="GO:0009753">
    <property type="term" value="P:response to jasmonic acid"/>
    <property type="evidence" value="ECO:0007669"/>
    <property type="project" value="UniProtKB-ARBA"/>
</dbReference>
<dbReference type="PANTHER" id="PTHR31225">
    <property type="entry name" value="OS04G0344100 PROTEIN-RELATED"/>
    <property type="match status" value="1"/>
</dbReference>
<dbReference type="GO" id="GO:0047461">
    <property type="term" value="F:(+)-delta-cadinene synthase activity"/>
    <property type="evidence" value="ECO:0007669"/>
    <property type="project" value="UniProtKB-EC"/>
</dbReference>
<dbReference type="PANTHER" id="PTHR31225:SF252">
    <property type="entry name" value="TERPENE SYNTHASE 12-RELATED"/>
    <property type="match status" value="1"/>
</dbReference>
<evidence type="ECO:0000256" key="5">
    <source>
        <dbReference type="ARBA" id="ARBA00022842"/>
    </source>
</evidence>
<feature type="domain" description="Terpene synthase N-terminal" evidence="7">
    <location>
        <begin position="66"/>
        <end position="245"/>
    </location>
</feature>
<keyword evidence="5" id="KW-0460">Magnesium</keyword>
<dbReference type="FunFam" id="1.50.10.130:FF:000001">
    <property type="entry name" value="Isoprene synthase, chloroplastic"/>
    <property type="match status" value="1"/>
</dbReference>
<dbReference type="SFLD" id="SFLDG01604">
    <property type="entry name" value="Terpene_Cyclase_Like_1_C_Termi"/>
    <property type="match status" value="1"/>
</dbReference>
<dbReference type="InterPro" id="IPR001906">
    <property type="entry name" value="Terpene_synth_N"/>
</dbReference>
<comment type="function">
    <text evidence="2">Responsible for the cyclization of trans,trans-farnesyl diphosphate (FPP) to (+)-delta cadinene.</text>
</comment>
<dbReference type="InterPro" id="IPR005630">
    <property type="entry name" value="Terpene_synthase_metal-bd"/>
</dbReference>
<dbReference type="GO" id="GO:0000287">
    <property type="term" value="F:magnesium ion binding"/>
    <property type="evidence" value="ECO:0007669"/>
    <property type="project" value="InterPro"/>
</dbReference>
<keyword evidence="4" id="KW-0479">Metal-binding</keyword>
<evidence type="ECO:0000259" key="7">
    <source>
        <dbReference type="Pfam" id="PF01397"/>
    </source>
</evidence>